<proteinExistence type="predicted"/>
<dbReference type="Proteomes" id="UP001500221">
    <property type="component" value="Unassembled WGS sequence"/>
</dbReference>
<organism evidence="2 3">
    <name type="scientific">Nocardioides marinquilinus</name>
    <dbReference type="NCBI Taxonomy" id="1210400"/>
    <lineage>
        <taxon>Bacteria</taxon>
        <taxon>Bacillati</taxon>
        <taxon>Actinomycetota</taxon>
        <taxon>Actinomycetes</taxon>
        <taxon>Propionibacteriales</taxon>
        <taxon>Nocardioidaceae</taxon>
        <taxon>Nocardioides</taxon>
    </lineage>
</organism>
<keyword evidence="3" id="KW-1185">Reference proteome</keyword>
<dbReference type="RefSeq" id="WP_345458671.1">
    <property type="nucleotide sequence ID" value="NZ_BAABKG010000003.1"/>
</dbReference>
<evidence type="ECO:0000313" key="2">
    <source>
        <dbReference type="EMBL" id="GAA5149226.1"/>
    </source>
</evidence>
<protein>
    <recommendedName>
        <fullName evidence="4">Baseplate protein J-like domain-containing protein</fullName>
    </recommendedName>
</protein>
<accession>A0ABP9PMX6</accession>
<evidence type="ECO:0000256" key="1">
    <source>
        <dbReference type="SAM" id="MobiDB-lite"/>
    </source>
</evidence>
<dbReference type="EMBL" id="BAABKG010000003">
    <property type="protein sequence ID" value="GAA5149226.1"/>
    <property type="molecule type" value="Genomic_DNA"/>
</dbReference>
<name>A0ABP9PMX6_9ACTN</name>
<evidence type="ECO:0000313" key="3">
    <source>
        <dbReference type="Proteomes" id="UP001500221"/>
    </source>
</evidence>
<evidence type="ECO:0008006" key="4">
    <source>
        <dbReference type="Google" id="ProtNLM"/>
    </source>
</evidence>
<reference evidence="3" key="1">
    <citation type="journal article" date="2019" name="Int. J. Syst. Evol. Microbiol.">
        <title>The Global Catalogue of Microorganisms (GCM) 10K type strain sequencing project: providing services to taxonomists for standard genome sequencing and annotation.</title>
        <authorList>
            <consortium name="The Broad Institute Genomics Platform"/>
            <consortium name="The Broad Institute Genome Sequencing Center for Infectious Disease"/>
            <person name="Wu L."/>
            <person name="Ma J."/>
        </authorList>
    </citation>
    <scope>NUCLEOTIDE SEQUENCE [LARGE SCALE GENOMIC DNA]</scope>
    <source>
        <strain evidence="3">JCM 18459</strain>
    </source>
</reference>
<comment type="caution">
    <text evidence="2">The sequence shown here is derived from an EMBL/GenBank/DDBJ whole genome shotgun (WGS) entry which is preliminary data.</text>
</comment>
<gene>
    <name evidence="2" type="ORF">GCM10023340_24210</name>
</gene>
<feature type="region of interest" description="Disordered" evidence="1">
    <location>
        <begin position="437"/>
        <end position="474"/>
    </location>
</feature>
<sequence>MSAPAGARQTMVVTAVPRGYVAPGTVEVGALVSPRLSYTAQTGAVLGDFADLDGWPEQQVSWEVSFDGGAYGPATPVSERDPGRLWHEIFGSATRVDSFDGDPGPARTALGYTYATLADGITQAYAAADPASSALVQACRGPLVPQAQPAPTNDVAQAVRQFLGFWEPVGDPSPTRGELAPDLHERLTLLSDHPRLLEALGLVVRLQVAPPAASAVSTVRVRLVWAPSSGVTTVQVNPPTRVTSAPGLFAPALRTDDGAHDARLRLALDDAERFSVHSVDVDATTAQVVSVAQGQGGATIPSARSGGLTLAWRGRVQSLQRRLDDGRAGALTARSTPGSPPTLFAEDLVVGHHLQVGVVDEAAGGQPVRWFGLGHRATTYTTTSASLAVVDEAPVAMVARRRDPAQATTLLVSDVVARWDGWSLAVPHPAQQLLQADPADPGVEHEPGSPGPDYGSLDFATSLPESAADGTDPRLPALRFGRRYCFRGRAVDVTGGAPAWDDAPATAPVPYLRWEAAASPLVLPPPTLTRTEDAGRLVVRSDPNSQLAPGPSSSRVLVPPRVSVALGLLHGVFDRADGTPDPSRYTLLTTLDAAEPPERTGEPEADGTPAPLTVGWLPDPMTTDVHLGIEGLPEREASFVPGPDPLGTALVGHWSGVGLELAALPPGSTSTSGLAGSSPDRRRIRIGLRPGARARVEVRSLPREARILQHGVLALRPGNASAKRAAMARGDVPTVAPARVVELVHAVKQPLLPPAISAVVARRAAGEQNPVIAATVRLHDETAGRVTLTAAWDELVDEGKHLRGPGWSLPTRVAVDRTALLDTDVAPVATPAQAPSVPLRPHDYEQPLVLPDLRRRDVTLSVSTTSRFVEEFREALDLTFTRVPAGTGPRYLDRPADVDLESIVLTTPAPAPPPGPAPAPAPIPRRLAPGVDYDVAVHPTTKRRTVRLAHGVTSLPDVAGVRGRVVATGPTATVIVPSAVRPAPPELVHALPAWASDEGALDAHGIAAASRGPGRLRLWLERPWWTSGVGERLAVVTGHSRESGVDFTQDTGRLSQVVSLYGLDPTLRVGATPLARTAGVLTGTVVKDVVLSESLGVDGQVLATIAAHDVAYHPGRDLYVAEVAFPGKPPGTFVRLAVARYQPHVADGVPQLSPVVTLDPVQLLPARTVRVRNRDGLLEARVSGTVHLGEDKTHHPQVRLSLQRHARPEAGDDLGWETVRSAVVTATDDGYPPVLVSRGGAPARGHRVLVEEIEPWLLPGGAKSPAYTRVPASARAAVDDLAGERITWVATTPLPKN</sequence>